<feature type="transmembrane region" description="Helical" evidence="10">
    <location>
        <begin position="25"/>
        <end position="47"/>
    </location>
</feature>
<evidence type="ECO:0000256" key="4">
    <source>
        <dbReference type="ARBA" id="ARBA00022676"/>
    </source>
</evidence>
<evidence type="ECO:0000256" key="8">
    <source>
        <dbReference type="ARBA" id="ARBA00049902"/>
    </source>
</evidence>
<comment type="catalytic activity">
    <reaction evidence="8">
        <text>[GlcNAc-(1-&gt;4)-Mur2Ac(oyl-L-Ala-gamma-D-Glu-L-Lys-D-Ala-D-Ala)](n)-di-trans,octa-cis-undecaprenyl diphosphate + beta-D-GlcNAc-(1-&gt;4)-Mur2Ac(oyl-L-Ala-gamma-D-Glu-L-Lys-D-Ala-D-Ala)-di-trans,octa-cis-undecaprenyl diphosphate = [GlcNAc-(1-&gt;4)-Mur2Ac(oyl-L-Ala-gamma-D-Glu-L-Lys-D-Ala-D-Ala)](n+1)-di-trans,octa-cis-undecaprenyl diphosphate + di-trans,octa-cis-undecaprenyl diphosphate + H(+)</text>
        <dbReference type="Rhea" id="RHEA:23708"/>
        <dbReference type="Rhea" id="RHEA-COMP:9602"/>
        <dbReference type="Rhea" id="RHEA-COMP:9603"/>
        <dbReference type="ChEBI" id="CHEBI:15378"/>
        <dbReference type="ChEBI" id="CHEBI:58405"/>
        <dbReference type="ChEBI" id="CHEBI:60033"/>
        <dbReference type="ChEBI" id="CHEBI:78435"/>
        <dbReference type="EC" id="2.4.99.28"/>
    </reaction>
</comment>
<evidence type="ECO:0000256" key="9">
    <source>
        <dbReference type="SAM" id="MobiDB-lite"/>
    </source>
</evidence>
<keyword evidence="10" id="KW-0472">Membrane</keyword>
<keyword evidence="10" id="KW-0812">Transmembrane</keyword>
<dbReference type="InterPro" id="IPR050396">
    <property type="entry name" value="Glycosyltr_51/Transpeptidase"/>
</dbReference>
<dbReference type="InterPro" id="IPR012338">
    <property type="entry name" value="Beta-lactam/transpept-like"/>
</dbReference>
<keyword evidence="6" id="KW-0511">Multifunctional enzyme</keyword>
<dbReference type="EMBL" id="JAHYXK010000014">
    <property type="protein sequence ID" value="MBW7468402.1"/>
    <property type="molecule type" value="Genomic_DNA"/>
</dbReference>
<dbReference type="InterPro" id="IPR036950">
    <property type="entry name" value="PBP_transglycosylase"/>
</dbReference>
<name>A0ABS7CY00_9BACT</name>
<dbReference type="EC" id="2.4.99.28" evidence="7"/>
<dbReference type="RefSeq" id="WP_219878277.1">
    <property type="nucleotide sequence ID" value="NZ_JAHYXK010000014.1"/>
</dbReference>
<evidence type="ECO:0000256" key="1">
    <source>
        <dbReference type="ARBA" id="ARBA00004752"/>
    </source>
</evidence>
<keyword evidence="13" id="KW-1185">Reference proteome</keyword>
<keyword evidence="10" id="KW-1133">Transmembrane helix</keyword>
<proteinExistence type="predicted"/>
<feature type="domain" description="Glycosyl transferase family 51" evidence="11">
    <location>
        <begin position="154"/>
        <end position="306"/>
    </location>
</feature>
<dbReference type="Proteomes" id="UP000813018">
    <property type="component" value="Unassembled WGS sequence"/>
</dbReference>
<keyword evidence="3" id="KW-0645">Protease</keyword>
<keyword evidence="5" id="KW-0808">Transferase</keyword>
<keyword evidence="2" id="KW-0121">Carboxypeptidase</keyword>
<reference evidence="12 13" key="1">
    <citation type="journal article" date="2016" name="Int. J. Syst. Evol. Microbiol.">
        <title>Pontibacter aydingkolensis sp. nov., isolated from soil of a salt lake.</title>
        <authorList>
            <person name="Osman G."/>
            <person name="Zhang T."/>
            <person name="Lou K."/>
            <person name="Gao Y."/>
            <person name="Chang W."/>
            <person name="Lin Q."/>
            <person name="Yang H.M."/>
            <person name="Huo X.D."/>
            <person name="Wang N."/>
        </authorList>
    </citation>
    <scope>NUCLEOTIDE SEQUENCE [LARGE SCALE GENOMIC DNA]</scope>
    <source>
        <strain evidence="12 13">KACC 19255</strain>
    </source>
</reference>
<comment type="caution">
    <text evidence="12">The sequence shown here is derived from an EMBL/GenBank/DDBJ whole genome shotgun (WGS) entry which is preliminary data.</text>
</comment>
<dbReference type="PANTHER" id="PTHR32282:SF24">
    <property type="entry name" value="GLYCOSYL TRANSFERASE FAMILY 51 DOMAIN-CONTAINING PROTEIN"/>
    <property type="match status" value="1"/>
</dbReference>
<keyword evidence="4" id="KW-0328">Glycosyltransferase</keyword>
<evidence type="ECO:0000313" key="12">
    <source>
        <dbReference type="EMBL" id="MBW7468402.1"/>
    </source>
</evidence>
<dbReference type="SUPFAM" id="SSF56601">
    <property type="entry name" value="beta-lactamase/transpeptidase-like"/>
    <property type="match status" value="2"/>
</dbReference>
<sequence>MVVNNYRPDLQDNIQEKAKRKPGRVFKWILLCLLLLIISIATTVVIYEVRTSRIQASEISGFAATLTYNLEAGPSNSIVYPKGGPFDKRLGYAHLPKLLDRVQAHGMNIEYQTRFSPDLLNYASRGYFIPYKEKTQTGLYIKDSNGTSVYKYTYPGRIYTSFDSVPALMVQSLLFIENRDLLDSGKHFMNPAVDWVRFSKASLHEAGNLIGLEYKTIGGSTLATQMEKFRHSPGGITVDAREKMRQMVSASVRAYQAGPKTLPARKDIVLSYLNSVPLSGAPGYGEVHGIGDGLKVWFDSDMDQVNMLLNQTNASGDTLLAKGQALRQVLSLMIAQRRPTYYLGPNGRDELNELTGSYLRLLAGNGYISPQLRDAGLAQHVNFRDFSSNPAFAPRSTDKGSLVARTHLSELLGKPLYDLDRMDLAATTTLQNDLQEQITNYLSSLNDPEFASSAGVLGKRMLSPGRTQAVLYSFTLFERTPYGNLVRVQTDNTDQPFDINEGSKLELGSTAKLRVLITYLEIIAEIHKRYAEAAPDEVRKALREPQDNLSRWVLQHVSRAKDKSLGGTLTAALERRYSANPGESFFTGGGRHYFHNFSNDNNHERPTVREAFQKSINLSFVRLMRDIVSYTMNQQVGSTSKLLADVSDPRRRLYLERFADREGKIYLRRFWNKYEDKTQEERFSKLLDGLYHDEVRLAAVHRYLYPETDYDTFHKFLHQRLPNEKIKDDRVLELYERYGPEAYNLSDQGYISKTHPLELWLLSYLKQYPDATWSDAVAASEKQRQEIYTWLFRTKYKRARDSRIRTMLELDAYDDIQKRWARLGYPFERLVPSLATALGSSGDRPEALAELMGIVMSDGVRQRTIRIEEIHFAALTPYETSLKFKPLEKEQVMEPAVAGIVREVLTEVVDVGTARRLQGGFMMANGTALSMGGKTGTGDNRFYTLSARGYRIASRAVNRTATFVFFLGDSHFGTLTAFVPGHEAADFRFTSSLPVQVLRGMAPILEPYLEMKRKTNNHQVPEQPKEKEPQIILAENKAADKSGAAVNKTPLPTKE</sequence>
<dbReference type="InterPro" id="IPR001264">
    <property type="entry name" value="Glyco_trans_51"/>
</dbReference>
<dbReference type="Pfam" id="PF00912">
    <property type="entry name" value="Transgly"/>
    <property type="match status" value="1"/>
</dbReference>
<evidence type="ECO:0000256" key="6">
    <source>
        <dbReference type="ARBA" id="ARBA00023268"/>
    </source>
</evidence>
<dbReference type="SUPFAM" id="SSF53955">
    <property type="entry name" value="Lysozyme-like"/>
    <property type="match status" value="1"/>
</dbReference>
<evidence type="ECO:0000259" key="11">
    <source>
        <dbReference type="Pfam" id="PF00912"/>
    </source>
</evidence>
<dbReference type="Gene3D" id="3.40.710.10">
    <property type="entry name" value="DD-peptidase/beta-lactamase superfamily"/>
    <property type="match status" value="1"/>
</dbReference>
<comment type="pathway">
    <text evidence="1">Cell wall biogenesis; peptidoglycan biosynthesis.</text>
</comment>
<evidence type="ECO:0000313" key="13">
    <source>
        <dbReference type="Proteomes" id="UP000813018"/>
    </source>
</evidence>
<dbReference type="Gene3D" id="1.10.3810.10">
    <property type="entry name" value="Biosynthetic peptidoglycan transglycosylase-like"/>
    <property type="match status" value="1"/>
</dbReference>
<evidence type="ECO:0000256" key="3">
    <source>
        <dbReference type="ARBA" id="ARBA00022670"/>
    </source>
</evidence>
<protein>
    <recommendedName>
        <fullName evidence="7">peptidoglycan glycosyltransferase</fullName>
        <ecNumber evidence="7">2.4.99.28</ecNumber>
    </recommendedName>
</protein>
<evidence type="ECO:0000256" key="2">
    <source>
        <dbReference type="ARBA" id="ARBA00022645"/>
    </source>
</evidence>
<accession>A0ABS7CY00</accession>
<dbReference type="PANTHER" id="PTHR32282">
    <property type="entry name" value="BINDING PROTEIN TRANSPEPTIDASE, PUTATIVE-RELATED"/>
    <property type="match status" value="1"/>
</dbReference>
<dbReference type="InterPro" id="IPR023346">
    <property type="entry name" value="Lysozyme-like_dom_sf"/>
</dbReference>
<feature type="region of interest" description="Disordered" evidence="9">
    <location>
        <begin position="1036"/>
        <end position="1055"/>
    </location>
</feature>
<evidence type="ECO:0000256" key="5">
    <source>
        <dbReference type="ARBA" id="ARBA00022679"/>
    </source>
</evidence>
<evidence type="ECO:0000256" key="10">
    <source>
        <dbReference type="SAM" id="Phobius"/>
    </source>
</evidence>
<evidence type="ECO:0000256" key="7">
    <source>
        <dbReference type="ARBA" id="ARBA00044770"/>
    </source>
</evidence>
<gene>
    <name evidence="12" type="ORF">K0O23_15100</name>
</gene>
<organism evidence="12 13">
    <name type="scientific">Pontibacter aydingkolensis</name>
    <dbReference type="NCBI Taxonomy" id="1911536"/>
    <lineage>
        <taxon>Bacteria</taxon>
        <taxon>Pseudomonadati</taxon>
        <taxon>Bacteroidota</taxon>
        <taxon>Cytophagia</taxon>
        <taxon>Cytophagales</taxon>
        <taxon>Hymenobacteraceae</taxon>
        <taxon>Pontibacter</taxon>
    </lineage>
</organism>
<keyword evidence="3" id="KW-0378">Hydrolase</keyword>